<accession>A0A4R6VFB1</accession>
<evidence type="ECO:0000259" key="18">
    <source>
        <dbReference type="PROSITE" id="PS50894"/>
    </source>
</evidence>
<dbReference type="Pfam" id="PF02518">
    <property type="entry name" value="HATPase_c"/>
    <property type="match status" value="1"/>
</dbReference>
<keyword evidence="11" id="KW-0804">Transcription</keyword>
<dbReference type="CDD" id="cd00088">
    <property type="entry name" value="HPT"/>
    <property type="match status" value="1"/>
</dbReference>
<reference evidence="19 20" key="1">
    <citation type="submission" date="2019-03" db="EMBL/GenBank/DDBJ databases">
        <title>Genomic Encyclopedia of Type Strains, Phase IV (KMG-IV): sequencing the most valuable type-strain genomes for metagenomic binning, comparative biology and taxonomic classification.</title>
        <authorList>
            <person name="Goeker M."/>
        </authorList>
    </citation>
    <scope>NUCLEOTIDE SEQUENCE [LARGE SCALE GENOMIC DNA]</scope>
    <source>
        <strain evidence="19 20">DSM 28403</strain>
    </source>
</reference>
<keyword evidence="3 11" id="KW-1003">Cell membrane</keyword>
<feature type="transmembrane region" description="Helical" evidence="15">
    <location>
        <begin position="54"/>
        <end position="77"/>
    </location>
</feature>
<dbReference type="InterPro" id="IPR004358">
    <property type="entry name" value="Sig_transdc_His_kin-like_C"/>
</dbReference>
<feature type="modified residue" description="4-aspartylphosphate" evidence="13">
    <location>
        <position position="405"/>
    </location>
</feature>
<dbReference type="Gene3D" id="1.10.287.970">
    <property type="entry name" value="His Kinase A (phosphoacceptor) domain"/>
    <property type="match status" value="1"/>
</dbReference>
<organism evidence="19 20">
    <name type="scientific">Mesocricetibacter intestinalis</name>
    <dbReference type="NCBI Taxonomy" id="1521930"/>
    <lineage>
        <taxon>Bacteria</taxon>
        <taxon>Pseudomonadati</taxon>
        <taxon>Pseudomonadota</taxon>
        <taxon>Gammaproteobacteria</taxon>
        <taxon>Pasteurellales</taxon>
        <taxon>Pasteurellaceae</taxon>
        <taxon>Mesocricetibacter</taxon>
    </lineage>
</organism>
<dbReference type="InterPro" id="IPR003594">
    <property type="entry name" value="HATPase_dom"/>
</dbReference>
<keyword evidence="7 11" id="KW-0067">ATP-binding</keyword>
<dbReference type="PANTHER" id="PTHR45339">
    <property type="entry name" value="HYBRID SIGNAL TRANSDUCTION HISTIDINE KINASE J"/>
    <property type="match status" value="1"/>
</dbReference>
<evidence type="ECO:0000256" key="4">
    <source>
        <dbReference type="ARBA" id="ARBA00022553"/>
    </source>
</evidence>
<evidence type="ECO:0000313" key="20">
    <source>
        <dbReference type="Proteomes" id="UP000295657"/>
    </source>
</evidence>
<proteinExistence type="predicted"/>
<dbReference type="GO" id="GO:0005886">
    <property type="term" value="C:plasma membrane"/>
    <property type="evidence" value="ECO:0007669"/>
    <property type="project" value="UniProtKB-SubCell"/>
</dbReference>
<dbReference type="SUPFAM" id="SSF55874">
    <property type="entry name" value="ATPase domain of HSP90 chaperone/DNA topoisomerase II/histidine kinase"/>
    <property type="match status" value="1"/>
</dbReference>
<comment type="subcellular location">
    <subcellularLocation>
        <location evidence="11">Cell inner membrane</location>
        <topology evidence="11">Multi-pass membrane protein</topology>
    </subcellularLocation>
    <subcellularLocation>
        <location evidence="2">Cell membrane</location>
        <topology evidence="2">Multi-pass membrane protein</topology>
    </subcellularLocation>
</comment>
<dbReference type="SUPFAM" id="SSF52172">
    <property type="entry name" value="CheY-like"/>
    <property type="match status" value="1"/>
</dbReference>
<keyword evidence="4 13" id="KW-0597">Phosphoprotein</keyword>
<evidence type="ECO:0000256" key="13">
    <source>
        <dbReference type="PROSITE-ProRule" id="PRU00169"/>
    </source>
</evidence>
<feature type="coiled-coil region" evidence="14">
    <location>
        <begin position="77"/>
        <end position="114"/>
    </location>
</feature>
<keyword evidence="14" id="KW-0175">Coiled coil</keyword>
<dbReference type="GO" id="GO:0000155">
    <property type="term" value="F:phosphorelay sensor kinase activity"/>
    <property type="evidence" value="ECO:0007669"/>
    <property type="project" value="UniProtKB-UniRule"/>
</dbReference>
<feature type="modified residue" description="Phosphohistidine" evidence="12">
    <location>
        <position position="558"/>
    </location>
</feature>
<comment type="catalytic activity">
    <reaction evidence="1 11">
        <text>ATP + protein L-histidine = ADP + protein N-phospho-L-histidine.</text>
        <dbReference type="EC" id="2.7.13.3"/>
    </reaction>
</comment>
<dbReference type="InterPro" id="IPR027460">
    <property type="entry name" value="ArcB_TM_sf"/>
</dbReference>
<dbReference type="Gene3D" id="3.40.50.2300">
    <property type="match status" value="1"/>
</dbReference>
<dbReference type="InterPro" id="IPR011006">
    <property type="entry name" value="CheY-like_superfamily"/>
</dbReference>
<dbReference type="InterPro" id="IPR040642">
    <property type="entry name" value="HKR_ArcB_TM"/>
</dbReference>
<keyword evidence="6 11" id="KW-0547">Nucleotide-binding</keyword>
<feature type="domain" description="HPt" evidence="18">
    <location>
        <begin position="514"/>
        <end position="612"/>
    </location>
</feature>
<dbReference type="Proteomes" id="UP000295657">
    <property type="component" value="Unassembled WGS sequence"/>
</dbReference>
<evidence type="ECO:0000256" key="12">
    <source>
        <dbReference type="PROSITE-ProRule" id="PRU00110"/>
    </source>
</evidence>
<evidence type="ECO:0000256" key="2">
    <source>
        <dbReference type="ARBA" id="ARBA00004651"/>
    </source>
</evidence>
<dbReference type="PRINTS" id="PR00344">
    <property type="entry name" value="BCTRLSENSOR"/>
</dbReference>
<evidence type="ECO:0000256" key="1">
    <source>
        <dbReference type="ARBA" id="ARBA00000085"/>
    </source>
</evidence>
<evidence type="ECO:0000256" key="5">
    <source>
        <dbReference type="ARBA" id="ARBA00022692"/>
    </source>
</evidence>
<evidence type="ECO:0000256" key="8">
    <source>
        <dbReference type="ARBA" id="ARBA00022989"/>
    </source>
</evidence>
<dbReference type="OrthoDB" id="9770795at2"/>
<keyword evidence="8 15" id="KW-1133">Transmembrane helix</keyword>
<feature type="transmembrane region" description="Helical" evidence="15">
    <location>
        <begin position="21"/>
        <end position="48"/>
    </location>
</feature>
<keyword evidence="11" id="KW-0805">Transcription regulation</keyword>
<keyword evidence="5 15" id="KW-0812">Transmembrane</keyword>
<dbReference type="InterPro" id="IPR014409">
    <property type="entry name" value="Sig_transdc_His_kin_hyb_ArcB"/>
</dbReference>
<dbReference type="SUPFAM" id="SSF47226">
    <property type="entry name" value="Histidine-containing phosphotransfer domain, HPT domain"/>
    <property type="match status" value="1"/>
</dbReference>
<keyword evidence="11" id="KW-0997">Cell inner membrane</keyword>
<dbReference type="SUPFAM" id="SSF47384">
    <property type="entry name" value="Homodimeric domain of signal transducing histidine kinase"/>
    <property type="match status" value="1"/>
</dbReference>
<dbReference type="AlphaFoldDB" id="A0A4R6VFB1"/>
<evidence type="ECO:0000259" key="17">
    <source>
        <dbReference type="PROSITE" id="PS50110"/>
    </source>
</evidence>
<name>A0A4R6VFB1_9PAST</name>
<dbReference type="FunFam" id="3.30.565.10:FF:000010">
    <property type="entry name" value="Sensor histidine kinase RcsC"/>
    <property type="match status" value="1"/>
</dbReference>
<dbReference type="SMART" id="SM00388">
    <property type="entry name" value="HisKA"/>
    <property type="match status" value="1"/>
</dbReference>
<evidence type="ECO:0000313" key="19">
    <source>
        <dbReference type="EMBL" id="TDQ59675.1"/>
    </source>
</evidence>
<dbReference type="InterPro" id="IPR036097">
    <property type="entry name" value="HisK_dim/P_sf"/>
</dbReference>
<keyword evidence="10 11" id="KW-0472">Membrane</keyword>
<dbReference type="CDD" id="cd17546">
    <property type="entry name" value="REC_hyHK_CKI1_RcsC-like"/>
    <property type="match status" value="1"/>
</dbReference>
<feature type="domain" description="Histidine kinase" evidence="16">
    <location>
        <begin position="121"/>
        <end position="339"/>
    </location>
</feature>
<evidence type="ECO:0000256" key="9">
    <source>
        <dbReference type="ARBA" id="ARBA00023012"/>
    </source>
</evidence>
<dbReference type="Pfam" id="PF01627">
    <property type="entry name" value="Hpt"/>
    <property type="match status" value="1"/>
</dbReference>
<evidence type="ECO:0000256" key="10">
    <source>
        <dbReference type="ARBA" id="ARBA00023136"/>
    </source>
</evidence>
<evidence type="ECO:0000256" key="7">
    <source>
        <dbReference type="ARBA" id="ARBA00022840"/>
    </source>
</evidence>
<comment type="caution">
    <text evidence="19">The sequence shown here is derived from an EMBL/GenBank/DDBJ whole genome shotgun (WGS) entry which is preliminary data.</text>
</comment>
<dbReference type="PROSITE" id="PS50109">
    <property type="entry name" value="HIS_KIN"/>
    <property type="match status" value="1"/>
</dbReference>
<dbReference type="SMART" id="SM00448">
    <property type="entry name" value="REC"/>
    <property type="match status" value="1"/>
</dbReference>
<dbReference type="Pfam" id="PF00512">
    <property type="entry name" value="HisKA"/>
    <property type="match status" value="1"/>
</dbReference>
<dbReference type="PROSITE" id="PS50110">
    <property type="entry name" value="RESPONSE_REGULATORY"/>
    <property type="match status" value="1"/>
</dbReference>
<dbReference type="EC" id="2.7.13.3" evidence="11"/>
<dbReference type="SMART" id="SM00073">
    <property type="entry name" value="HPT"/>
    <property type="match status" value="1"/>
</dbReference>
<dbReference type="InterPro" id="IPR036641">
    <property type="entry name" value="HPT_dom_sf"/>
</dbReference>
<dbReference type="PANTHER" id="PTHR45339:SF1">
    <property type="entry name" value="HYBRID SIGNAL TRANSDUCTION HISTIDINE KINASE J"/>
    <property type="match status" value="1"/>
</dbReference>
<evidence type="ECO:0000256" key="11">
    <source>
        <dbReference type="PIRNR" id="PIRNR003182"/>
    </source>
</evidence>
<keyword evidence="11 19" id="KW-0418">Kinase</keyword>
<dbReference type="InterPro" id="IPR003661">
    <property type="entry name" value="HisK_dim/P_dom"/>
</dbReference>
<evidence type="ECO:0000256" key="6">
    <source>
        <dbReference type="ARBA" id="ARBA00022741"/>
    </source>
</evidence>
<dbReference type="SMART" id="SM00387">
    <property type="entry name" value="HATPase_c"/>
    <property type="match status" value="1"/>
</dbReference>
<dbReference type="InterPro" id="IPR001789">
    <property type="entry name" value="Sig_transdc_resp-reg_receiver"/>
</dbReference>
<gene>
    <name evidence="19" type="ORF">EDC45_0333</name>
</gene>
<protein>
    <recommendedName>
        <fullName evidence="11">Aerobic respiration control sensor protein</fullName>
        <ecNumber evidence="11">2.7.13.3</ecNumber>
    </recommendedName>
</protein>
<dbReference type="GO" id="GO:0005524">
    <property type="term" value="F:ATP binding"/>
    <property type="evidence" value="ECO:0007669"/>
    <property type="project" value="UniProtKB-UniRule"/>
</dbReference>
<dbReference type="InterPro" id="IPR005467">
    <property type="entry name" value="His_kinase_dom"/>
</dbReference>
<evidence type="ECO:0000256" key="14">
    <source>
        <dbReference type="SAM" id="Coils"/>
    </source>
</evidence>
<dbReference type="Gene3D" id="3.30.565.10">
    <property type="entry name" value="Histidine kinase-like ATPase, C-terminal domain"/>
    <property type="match status" value="1"/>
</dbReference>
<dbReference type="PROSITE" id="PS50894">
    <property type="entry name" value="HPT"/>
    <property type="match status" value="1"/>
</dbReference>
<dbReference type="CDD" id="cd00082">
    <property type="entry name" value="HisKA"/>
    <property type="match status" value="1"/>
</dbReference>
<keyword evidence="11" id="KW-0808">Transferase</keyword>
<feature type="domain" description="Response regulatory" evidence="17">
    <location>
        <begin position="356"/>
        <end position="475"/>
    </location>
</feature>
<evidence type="ECO:0000259" key="16">
    <source>
        <dbReference type="PROSITE" id="PS50109"/>
    </source>
</evidence>
<evidence type="ECO:0000256" key="3">
    <source>
        <dbReference type="ARBA" id="ARBA00022475"/>
    </source>
</evidence>
<dbReference type="Pfam" id="PF00072">
    <property type="entry name" value="Response_reg"/>
    <property type="match status" value="1"/>
</dbReference>
<dbReference type="Gene3D" id="1.20.120.160">
    <property type="entry name" value="HPT domain"/>
    <property type="match status" value="1"/>
</dbReference>
<dbReference type="InterPro" id="IPR036890">
    <property type="entry name" value="HATPase_C_sf"/>
</dbReference>
<keyword evidence="20" id="KW-1185">Reference proteome</keyword>
<dbReference type="PIRSF" id="PIRSF003182">
    <property type="entry name" value="ArcB"/>
    <property type="match status" value="1"/>
</dbReference>
<dbReference type="CDD" id="cd16922">
    <property type="entry name" value="HATPase_EvgS-ArcB-TorS-like"/>
    <property type="match status" value="1"/>
</dbReference>
<dbReference type="InterPro" id="IPR008207">
    <property type="entry name" value="Sig_transdc_His_kin_Hpt_dom"/>
</dbReference>
<dbReference type="RefSeq" id="WP_133542816.1">
    <property type="nucleotide sequence ID" value="NZ_SNYQ01000001.1"/>
</dbReference>
<dbReference type="Pfam" id="PF18415">
    <property type="entry name" value="HKR_ArcB_TM"/>
    <property type="match status" value="1"/>
</dbReference>
<keyword evidence="9 11" id="KW-0902">Two-component regulatory system</keyword>
<evidence type="ECO:0000256" key="15">
    <source>
        <dbReference type="SAM" id="Phobius"/>
    </source>
</evidence>
<sequence>MKNVKHFAQRYVDWVIKLGRLKFSLLGFIVIAALALCTHIIMSLLIVGEIHWRSLSYAILFGLISTPFVIYFFTLLVERLELSRLHLARSVKELQQEIKDRILAEQRLAQANDNKTRLMATISHELRTPLNGIMGLTRILLDTELSEQQRNYLNTINVSAVSLGNIFNDIIDFEKIDAQRIELYRTETDFYSFLNDIHNICRLMAEQKHLQFKMHYAKDFPSRLMLDTTRLSQILWNLMSNATKFTEKGEINLEIKRVGASEYHFIVQDTGQGIPQQELDKIFAMHYQVDSRFNKHKPAGSGIGLAISKTLAELMGGSLQVHSVLGEGSTFILSIQAEIAPQSEVEISHAGVSRLHILLVEDVELNILVAQTLLEKLGNFVDVARSGQEAIEKFERSSYDLVLLDILLPDMSGFDIAHRLRQNYEQDRYEHLPPLIALTANLMQDKEEYRRKGMDDVLRKPLLPEALIACLKEHFGEERESLGVAVYNRLPKEEKSALDFIDFSILEELIDMLGVAFARKSLALFAQTMPDYMEELQNAYRSYQEESTAAAGVADCAHKIKGAAASVGLKRIRELAERAQHRERADWSHNIGELIAELARCWKGDTESLENYLQRI</sequence>
<dbReference type="Gene3D" id="1.10.287.130">
    <property type="match status" value="1"/>
</dbReference>
<dbReference type="EMBL" id="SNYQ01000001">
    <property type="protein sequence ID" value="TDQ59675.1"/>
    <property type="molecule type" value="Genomic_DNA"/>
</dbReference>